<accession>A0A1M5YYP3</accession>
<dbReference type="InterPro" id="IPR027417">
    <property type="entry name" value="P-loop_NTPase"/>
</dbReference>
<dbReference type="RefSeq" id="WP_081373773.1">
    <property type="nucleotide sequence ID" value="NZ_FQXK01000014.1"/>
</dbReference>
<keyword evidence="2" id="KW-1185">Reference proteome</keyword>
<dbReference type="Gene3D" id="3.40.50.300">
    <property type="entry name" value="P-loop containing nucleotide triphosphate hydrolases"/>
    <property type="match status" value="1"/>
</dbReference>
<dbReference type="EMBL" id="FQXK01000014">
    <property type="protein sequence ID" value="SHI17127.1"/>
    <property type="molecule type" value="Genomic_DNA"/>
</dbReference>
<dbReference type="Proteomes" id="UP000184278">
    <property type="component" value="Unassembled WGS sequence"/>
</dbReference>
<name>A0A1M5YYP3_BUTFI</name>
<dbReference type="AlphaFoldDB" id="A0A1M5YYP3"/>
<gene>
    <name evidence="1" type="ORF">SAMN02745229_01818</name>
</gene>
<reference evidence="2" key="1">
    <citation type="submission" date="2016-11" db="EMBL/GenBank/DDBJ databases">
        <authorList>
            <person name="Varghese N."/>
            <person name="Submissions S."/>
        </authorList>
    </citation>
    <scope>NUCLEOTIDE SEQUENCE [LARGE SCALE GENOMIC DNA]</scope>
    <source>
        <strain evidence="2">DSM 3071</strain>
    </source>
</reference>
<dbReference type="OrthoDB" id="1550566at2"/>
<dbReference type="SUPFAM" id="SSF52540">
    <property type="entry name" value="P-loop containing nucleoside triphosphate hydrolases"/>
    <property type="match status" value="1"/>
</dbReference>
<organism evidence="1 2">
    <name type="scientific">Butyrivibrio fibrisolvens DSM 3071</name>
    <dbReference type="NCBI Taxonomy" id="1121131"/>
    <lineage>
        <taxon>Bacteria</taxon>
        <taxon>Bacillati</taxon>
        <taxon>Bacillota</taxon>
        <taxon>Clostridia</taxon>
        <taxon>Lachnospirales</taxon>
        <taxon>Lachnospiraceae</taxon>
        <taxon>Butyrivibrio</taxon>
    </lineage>
</organism>
<dbReference type="STRING" id="1121131.SAMN02745229_01818"/>
<sequence>MHFEEIDNPYTLQFSYIPPQFIERTLVTNEVINNFIRKVPTYRGMFITGVRGCGKTVMMGDIRNKIDKLKDWITVDLNPESNLIDSLARGLYMIPEIKTLFVKANLDFSVLGIGVHIENAELVASNEEDALIMMLRVLKKAGKKVLITIDEITYSTDVARFSHAMSSYANADYDIYVLMTGLIENIRTIKNNKSLTFLYRAKVKELDSLNVTAISADYQKVFGASKDTADALAFCTKGYSLAFQALGYHYWNALCRNSTPEQINLDEVYSELDITLSELSYEKIWNELSKGDKKVLHAINTLSKNNNNVPVKVEEIRELIRMSSNTFTSYRARLIDSGIIDGKQYGFLSLKLPRFGQFIDMHPVM</sequence>
<evidence type="ECO:0000313" key="1">
    <source>
        <dbReference type="EMBL" id="SHI17127.1"/>
    </source>
</evidence>
<evidence type="ECO:0008006" key="3">
    <source>
        <dbReference type="Google" id="ProtNLM"/>
    </source>
</evidence>
<evidence type="ECO:0000313" key="2">
    <source>
        <dbReference type="Proteomes" id="UP000184278"/>
    </source>
</evidence>
<protein>
    <recommendedName>
        <fullName evidence="3">ATPase</fullName>
    </recommendedName>
</protein>
<proteinExistence type="predicted"/>
<dbReference type="GeneID" id="89508456"/>